<evidence type="ECO:0000313" key="2">
    <source>
        <dbReference type="Proteomes" id="UP000031036"/>
    </source>
</evidence>
<keyword evidence="2" id="KW-1185">Reference proteome</keyword>
<sequence length="103" mass="11637">MGSQIIPFNVVTPSKDGISMAFMQYTSLCIYQTIQPDASTSELSSECRPSDFNRGDVVYTNGLKMHILIAYSYNISCCNCTQLICISNFENCFIFKVFFSRIN</sequence>
<gene>
    <name evidence="1" type="ORF">Tcan_00270</name>
</gene>
<protein>
    <submittedName>
        <fullName evidence="1">Uncharacterized protein</fullName>
    </submittedName>
</protein>
<dbReference type="EMBL" id="JPKZ01002136">
    <property type="protein sequence ID" value="KHN78317.1"/>
    <property type="molecule type" value="Genomic_DNA"/>
</dbReference>
<proteinExistence type="predicted"/>
<evidence type="ECO:0000313" key="1">
    <source>
        <dbReference type="EMBL" id="KHN78317.1"/>
    </source>
</evidence>
<name>A0A0B2VA28_TOXCA</name>
<organism evidence="1 2">
    <name type="scientific">Toxocara canis</name>
    <name type="common">Canine roundworm</name>
    <dbReference type="NCBI Taxonomy" id="6265"/>
    <lineage>
        <taxon>Eukaryota</taxon>
        <taxon>Metazoa</taxon>
        <taxon>Ecdysozoa</taxon>
        <taxon>Nematoda</taxon>
        <taxon>Chromadorea</taxon>
        <taxon>Rhabditida</taxon>
        <taxon>Spirurina</taxon>
        <taxon>Ascaridomorpha</taxon>
        <taxon>Ascaridoidea</taxon>
        <taxon>Toxocaridae</taxon>
        <taxon>Toxocara</taxon>
    </lineage>
</organism>
<accession>A0A0B2VA28</accession>
<comment type="caution">
    <text evidence="1">The sequence shown here is derived from an EMBL/GenBank/DDBJ whole genome shotgun (WGS) entry which is preliminary data.</text>
</comment>
<reference evidence="1 2" key="1">
    <citation type="submission" date="2014-11" db="EMBL/GenBank/DDBJ databases">
        <title>Genetic blueprint of the zoonotic pathogen Toxocara canis.</title>
        <authorList>
            <person name="Zhu X.-Q."/>
            <person name="Korhonen P.K."/>
            <person name="Cai H."/>
            <person name="Young N.D."/>
            <person name="Nejsum P."/>
            <person name="von Samson-Himmelstjerna G."/>
            <person name="Boag P.R."/>
            <person name="Tan P."/>
            <person name="Li Q."/>
            <person name="Min J."/>
            <person name="Yang Y."/>
            <person name="Wang X."/>
            <person name="Fang X."/>
            <person name="Hall R.S."/>
            <person name="Hofmann A."/>
            <person name="Sternberg P.W."/>
            <person name="Jex A.R."/>
            <person name="Gasser R.B."/>
        </authorList>
    </citation>
    <scope>NUCLEOTIDE SEQUENCE [LARGE SCALE GENOMIC DNA]</scope>
    <source>
        <strain evidence="1">PN_DK_2014</strain>
    </source>
</reference>
<dbReference type="AlphaFoldDB" id="A0A0B2VA28"/>
<dbReference type="Proteomes" id="UP000031036">
    <property type="component" value="Unassembled WGS sequence"/>
</dbReference>